<proteinExistence type="predicted"/>
<accession>A0A6J7F4K5</accession>
<organism evidence="1">
    <name type="scientific">freshwater metagenome</name>
    <dbReference type="NCBI Taxonomy" id="449393"/>
    <lineage>
        <taxon>unclassified sequences</taxon>
        <taxon>metagenomes</taxon>
        <taxon>ecological metagenomes</taxon>
    </lineage>
</organism>
<name>A0A6J7F4K5_9ZZZZ</name>
<evidence type="ECO:0000313" key="1">
    <source>
        <dbReference type="EMBL" id="CAB4887109.1"/>
    </source>
</evidence>
<dbReference type="PANTHER" id="PTHR35399">
    <property type="entry name" value="SLR8030 PROTEIN"/>
    <property type="match status" value="1"/>
</dbReference>
<gene>
    <name evidence="1" type="ORF">UFOPK3482_00939</name>
</gene>
<dbReference type="PANTHER" id="PTHR35399:SF2">
    <property type="entry name" value="DUF839 DOMAIN-CONTAINING PROTEIN"/>
    <property type="match status" value="1"/>
</dbReference>
<dbReference type="InterPro" id="IPR008557">
    <property type="entry name" value="PhoX"/>
</dbReference>
<dbReference type="AlphaFoldDB" id="A0A6J7F4K5"/>
<dbReference type="Pfam" id="PF05787">
    <property type="entry name" value="PhoX"/>
    <property type="match status" value="1"/>
</dbReference>
<reference evidence="1" key="1">
    <citation type="submission" date="2020-05" db="EMBL/GenBank/DDBJ databases">
        <authorList>
            <person name="Chiriac C."/>
            <person name="Salcher M."/>
            <person name="Ghai R."/>
            <person name="Kavagutti S V."/>
        </authorList>
    </citation>
    <scope>NUCLEOTIDE SEQUENCE</scope>
</reference>
<protein>
    <submittedName>
        <fullName evidence="1">Unannotated protein</fullName>
    </submittedName>
</protein>
<dbReference type="EMBL" id="CAFBLZ010000083">
    <property type="protein sequence ID" value="CAB4887109.1"/>
    <property type="molecule type" value="Genomic_DNA"/>
</dbReference>
<sequence length="530" mass="56676">MRKKFFAATIAVSSLAIAPIAHAAVIPQYVLSTNEAATITTLATSGDVISGKILRGTPDGMGVLKNADGTLTILSNHEMSLTDKTVALGKKATGTWGSSISKLTYNPTTNSITAIDNLISTVYYYDYTNKTYTTDATKTTPVGYPALDSFGTENFSNGLNRFCSANLVQAGGLVYKSGKKTYGYNGAVYFTSEEGSDYSRTFAFDTNGNGYQLPKMGLGGYENALANPASGKSTVVMLNEDGDEKASQLYMYLGTKQETGANFVEKAGLSNGQLYAISVKNARTDLKFRSTYKIGEKAAVGFNPLNTDPEFADVQAQAQGAGTTFSRVEDGEWDPKNPNVYYFITTQSTKDPIATAPNPSESSTARDGGALWRLTFADVKNPLKGASLEMLLNGGEAPYLSKPDNLAIDESGHILIQEDPGNNAHLARVVAYRISDGKLGVVAEFNKDYFATGATSLITIDEESSGMVNANAFLKKSGDSASYFFFNAQVHATTSKARLEAAPSDALDQAAIEGGQYYLLKIADWNKIYG</sequence>